<gene>
    <name evidence="2" type="ORF">A7K91_09640</name>
</gene>
<dbReference type="RefSeq" id="WP_068686853.1">
    <property type="nucleotide sequence ID" value="NZ_LYPA01000076.1"/>
</dbReference>
<dbReference type="EMBL" id="LYPA01000076">
    <property type="protein sequence ID" value="OBR62969.1"/>
    <property type="molecule type" value="Genomic_DNA"/>
</dbReference>
<dbReference type="OrthoDB" id="9792788at2"/>
<feature type="transmembrane region" description="Helical" evidence="1">
    <location>
        <begin position="29"/>
        <end position="47"/>
    </location>
</feature>
<dbReference type="GO" id="GO:0016020">
    <property type="term" value="C:membrane"/>
    <property type="evidence" value="ECO:0007669"/>
    <property type="project" value="InterPro"/>
</dbReference>
<keyword evidence="1" id="KW-0812">Transmembrane</keyword>
<evidence type="ECO:0000313" key="3">
    <source>
        <dbReference type="Proteomes" id="UP000092024"/>
    </source>
</evidence>
<dbReference type="STRING" id="1844972.A7K91_09640"/>
<comment type="caution">
    <text evidence="2">The sequence shown here is derived from an EMBL/GenBank/DDBJ whole genome shotgun (WGS) entry which is preliminary data.</text>
</comment>
<sequence length="130" mass="14656">MVKWIVPVILLLPIIEIWGILQVGDWLGGWNTFLLLLVTSGLGAYFARLEGRKVWQEVQRQTQQGIMPGRSLIDGLCVLVGGILLLLPGFFSDIAGLLLLLPPTRPIFKGLILKWLEKVMKNGNYSIRRY</sequence>
<evidence type="ECO:0000313" key="2">
    <source>
        <dbReference type="EMBL" id="OBR62969.1"/>
    </source>
</evidence>
<keyword evidence="1" id="KW-0472">Membrane</keyword>
<evidence type="ECO:0000256" key="1">
    <source>
        <dbReference type="SAM" id="Phobius"/>
    </source>
</evidence>
<dbReference type="InterPro" id="IPR007313">
    <property type="entry name" value="FxsA"/>
</dbReference>
<keyword evidence="3" id="KW-1185">Reference proteome</keyword>
<name>A0A1A5YBJ5_9BACL</name>
<dbReference type="PANTHER" id="PTHR35335:SF1">
    <property type="entry name" value="UPF0716 PROTEIN FXSA"/>
    <property type="match status" value="1"/>
</dbReference>
<dbReference type="NCBIfam" id="NF008528">
    <property type="entry name" value="PRK11463.1-2"/>
    <property type="match status" value="1"/>
</dbReference>
<organism evidence="2 3">
    <name type="scientific">Paenibacillus oryzae</name>
    <dbReference type="NCBI Taxonomy" id="1844972"/>
    <lineage>
        <taxon>Bacteria</taxon>
        <taxon>Bacillati</taxon>
        <taxon>Bacillota</taxon>
        <taxon>Bacilli</taxon>
        <taxon>Bacillales</taxon>
        <taxon>Paenibacillaceae</taxon>
        <taxon>Paenibacillus</taxon>
    </lineage>
</organism>
<proteinExistence type="predicted"/>
<dbReference type="PANTHER" id="PTHR35335">
    <property type="entry name" value="UPF0716 PROTEIN FXSA"/>
    <property type="match status" value="1"/>
</dbReference>
<feature type="transmembrane region" description="Helical" evidence="1">
    <location>
        <begin position="76"/>
        <end position="101"/>
    </location>
</feature>
<dbReference type="Pfam" id="PF04186">
    <property type="entry name" value="FxsA"/>
    <property type="match status" value="1"/>
</dbReference>
<keyword evidence="1" id="KW-1133">Transmembrane helix</keyword>
<reference evidence="2 3" key="1">
    <citation type="submission" date="2016-05" db="EMBL/GenBank/DDBJ databases">
        <title>Paenibacillus oryzae. sp. nov., isolated from the rice root.</title>
        <authorList>
            <person name="Zhang J."/>
            <person name="Zhang X."/>
        </authorList>
    </citation>
    <scope>NUCLEOTIDE SEQUENCE [LARGE SCALE GENOMIC DNA]</scope>
    <source>
        <strain evidence="2 3">1DrF-4</strain>
    </source>
</reference>
<dbReference type="Proteomes" id="UP000092024">
    <property type="component" value="Unassembled WGS sequence"/>
</dbReference>
<accession>A0A1A5YBJ5</accession>
<protein>
    <recommendedName>
        <fullName evidence="4">Membrane protein FxsA</fullName>
    </recommendedName>
</protein>
<dbReference type="AlphaFoldDB" id="A0A1A5YBJ5"/>
<evidence type="ECO:0008006" key="4">
    <source>
        <dbReference type="Google" id="ProtNLM"/>
    </source>
</evidence>